<dbReference type="Proteomes" id="UP001609186">
    <property type="component" value="Unassembled WGS sequence"/>
</dbReference>
<sequence length="105" mass="11305">DEGQPQPWDGKAYGHLRVRGPWIASGYFKDEGGSPVDEQGFFATGDVATIDPDGFLQLMDRAKDVIKSGGEWISSIDVENAAMGHPGVAEAAIIGVAHPKWQERP</sequence>
<reference evidence="6 7" key="1">
    <citation type="submission" date="2024-10" db="EMBL/GenBank/DDBJ databases">
        <title>Burkholderia semiarida in Mexico.</title>
        <authorList>
            <person name="Estrada P."/>
        </authorList>
    </citation>
    <scope>NUCLEOTIDE SEQUENCE [LARGE SCALE GENOMIC DNA]</scope>
    <source>
        <strain evidence="6 7">CLM7-1</strain>
    </source>
</reference>
<dbReference type="PANTHER" id="PTHR43859:SF4">
    <property type="entry name" value="BUTANOATE--COA LIGASE AAE1-RELATED"/>
    <property type="match status" value="1"/>
</dbReference>
<dbReference type="InterPro" id="IPR045851">
    <property type="entry name" value="AMP-bd_C_sf"/>
</dbReference>
<evidence type="ECO:0000313" key="7">
    <source>
        <dbReference type="Proteomes" id="UP001609186"/>
    </source>
</evidence>
<evidence type="ECO:0000256" key="3">
    <source>
        <dbReference type="ARBA" id="ARBA00022832"/>
    </source>
</evidence>
<gene>
    <name evidence="6" type="ORF">ACGTRS_34130</name>
</gene>
<dbReference type="SUPFAM" id="SSF56801">
    <property type="entry name" value="Acetyl-CoA synthetase-like"/>
    <property type="match status" value="1"/>
</dbReference>
<evidence type="ECO:0000313" key="6">
    <source>
        <dbReference type="EMBL" id="MFH5256275.1"/>
    </source>
</evidence>
<feature type="non-terminal residue" evidence="6">
    <location>
        <position position="1"/>
    </location>
</feature>
<dbReference type="Gene3D" id="3.30.300.30">
    <property type="match status" value="1"/>
</dbReference>
<organism evidence="6 7">
    <name type="scientific">Burkholderia semiarida</name>
    <dbReference type="NCBI Taxonomy" id="2843303"/>
    <lineage>
        <taxon>Bacteria</taxon>
        <taxon>Pseudomonadati</taxon>
        <taxon>Pseudomonadota</taxon>
        <taxon>Betaproteobacteria</taxon>
        <taxon>Burkholderiales</taxon>
        <taxon>Burkholderiaceae</taxon>
        <taxon>Burkholderia</taxon>
        <taxon>Burkholderia cepacia complex</taxon>
    </lineage>
</organism>
<evidence type="ECO:0000256" key="4">
    <source>
        <dbReference type="ARBA" id="ARBA00023098"/>
    </source>
</evidence>
<dbReference type="Gene3D" id="3.40.50.12780">
    <property type="entry name" value="N-terminal domain of ligase-like"/>
    <property type="match status" value="1"/>
</dbReference>
<accession>A0ABW7LE27</accession>
<dbReference type="GO" id="GO:0016874">
    <property type="term" value="F:ligase activity"/>
    <property type="evidence" value="ECO:0007669"/>
    <property type="project" value="UniProtKB-KW"/>
</dbReference>
<protein>
    <submittedName>
        <fullName evidence="6">Long-chain fatty acid--CoA ligase</fullName>
    </submittedName>
</protein>
<keyword evidence="7" id="KW-1185">Reference proteome</keyword>
<comment type="caution">
    <text evidence="6">The sequence shown here is derived from an EMBL/GenBank/DDBJ whole genome shotgun (WGS) entry which is preliminary data.</text>
</comment>
<evidence type="ECO:0000256" key="2">
    <source>
        <dbReference type="ARBA" id="ARBA00022598"/>
    </source>
</evidence>
<dbReference type="PANTHER" id="PTHR43859">
    <property type="entry name" value="ACYL-ACTIVATING ENZYME"/>
    <property type="match status" value="1"/>
</dbReference>
<keyword evidence="4" id="KW-0443">Lipid metabolism</keyword>
<name>A0ABW7LE27_9BURK</name>
<comment type="similarity">
    <text evidence="1">Belongs to the ATP-dependent AMP-binding enzyme family.</text>
</comment>
<evidence type="ECO:0000259" key="5">
    <source>
        <dbReference type="Pfam" id="PF13193"/>
    </source>
</evidence>
<feature type="domain" description="AMP-binding enzyme C-terminal" evidence="5">
    <location>
        <begin position="78"/>
        <end position="105"/>
    </location>
</feature>
<keyword evidence="3" id="KW-0276">Fatty acid metabolism</keyword>
<evidence type="ECO:0000256" key="1">
    <source>
        <dbReference type="ARBA" id="ARBA00006432"/>
    </source>
</evidence>
<keyword evidence="2 6" id="KW-0436">Ligase</keyword>
<dbReference type="Pfam" id="PF13193">
    <property type="entry name" value="AMP-binding_C"/>
    <property type="match status" value="1"/>
</dbReference>
<dbReference type="EMBL" id="JBIMPM010000265">
    <property type="protein sequence ID" value="MFH5256275.1"/>
    <property type="molecule type" value="Genomic_DNA"/>
</dbReference>
<proteinExistence type="inferred from homology"/>
<dbReference type="InterPro" id="IPR025110">
    <property type="entry name" value="AMP-bd_C"/>
</dbReference>
<feature type="non-terminal residue" evidence="6">
    <location>
        <position position="105"/>
    </location>
</feature>
<dbReference type="InterPro" id="IPR042099">
    <property type="entry name" value="ANL_N_sf"/>
</dbReference>